<name>K0KKK0_WICCF</name>
<proteinExistence type="predicted"/>
<keyword evidence="1" id="KW-0812">Transmembrane</keyword>
<keyword evidence="1" id="KW-0472">Membrane</keyword>
<accession>K0KKK0</accession>
<keyword evidence="1" id="KW-1133">Transmembrane helix</keyword>
<reference evidence="2 3" key="1">
    <citation type="journal article" date="2012" name="Eukaryot. Cell">
        <title>Draft genome sequence of Wickerhamomyces ciferrii NRRL Y-1031 F-60-10.</title>
        <authorList>
            <person name="Schneider J."/>
            <person name="Andrea H."/>
            <person name="Blom J."/>
            <person name="Jaenicke S."/>
            <person name="Ruckert C."/>
            <person name="Schorsch C."/>
            <person name="Szczepanowski R."/>
            <person name="Farwick M."/>
            <person name="Goesmann A."/>
            <person name="Puhler A."/>
            <person name="Schaffer S."/>
            <person name="Tauch A."/>
            <person name="Kohler T."/>
            <person name="Brinkrolf K."/>
        </authorList>
    </citation>
    <scope>NUCLEOTIDE SEQUENCE [LARGE SCALE GENOMIC DNA]</scope>
    <source>
        <strain evidence="3">ATCC 14091 / BCRC 22168 / CBS 111 / JCM 3599 / NBRC 0793 / NRRL Y-1031 F-60-10</strain>
    </source>
</reference>
<feature type="transmembrane region" description="Helical" evidence="1">
    <location>
        <begin position="57"/>
        <end position="75"/>
    </location>
</feature>
<comment type="caution">
    <text evidence="2">The sequence shown here is derived from an EMBL/GenBank/DDBJ whole genome shotgun (WGS) entry which is preliminary data.</text>
</comment>
<evidence type="ECO:0000256" key="1">
    <source>
        <dbReference type="SAM" id="Phobius"/>
    </source>
</evidence>
<keyword evidence="3" id="KW-1185">Reference proteome</keyword>
<protein>
    <submittedName>
        <fullName evidence="2">Uncharacterized protein</fullName>
    </submittedName>
</protein>
<dbReference type="Proteomes" id="UP000009328">
    <property type="component" value="Unassembled WGS sequence"/>
</dbReference>
<dbReference type="InParanoid" id="K0KKK0"/>
<organism evidence="2 3">
    <name type="scientific">Wickerhamomyces ciferrii (strain ATCC 14091 / BCRC 22168 / CBS 111 / JCM 3599 / NBRC 0793 / NRRL Y-1031 F-60-10)</name>
    <name type="common">Yeast</name>
    <name type="synonym">Pichia ciferrii</name>
    <dbReference type="NCBI Taxonomy" id="1206466"/>
    <lineage>
        <taxon>Eukaryota</taxon>
        <taxon>Fungi</taxon>
        <taxon>Dikarya</taxon>
        <taxon>Ascomycota</taxon>
        <taxon>Saccharomycotina</taxon>
        <taxon>Saccharomycetes</taxon>
        <taxon>Phaffomycetales</taxon>
        <taxon>Wickerhamomycetaceae</taxon>
        <taxon>Wickerhamomyces</taxon>
    </lineage>
</organism>
<evidence type="ECO:0000313" key="3">
    <source>
        <dbReference type="Proteomes" id="UP000009328"/>
    </source>
</evidence>
<dbReference type="eggNOG" id="ENOG502QT12">
    <property type="taxonomic scope" value="Eukaryota"/>
</dbReference>
<dbReference type="AlphaFoldDB" id="K0KKK0"/>
<gene>
    <name evidence="2" type="ORF">BN7_1533</name>
</gene>
<dbReference type="HOGENOM" id="CLU_1031354_0_0_1"/>
<sequence>MFIKRLYTKNTNSFISRSLHNFNHPRISQAQLKQSIETTINNHQPSPKETWKSFKQITSIILFSTISTIGIYSSYQAVYKNEKTFVPLWINPIKRKPKSGEIDLEQIQSVAEDQILERLSLDHEIKTQFKLPIKQDTPISFDVWIEDKLTTLKGLQISPTSPTFSIVNKPIRIKKIVDGLLEPIGGILNGNSTDENFKIPVYNEHTIKEKDHDIVFLGEVPIQGQNGKVATVVFKGIFDFEHIKHAKIIKAHLITKDDEGNLHRKILWNR</sequence>
<evidence type="ECO:0000313" key="2">
    <source>
        <dbReference type="EMBL" id="CCH41994.1"/>
    </source>
</evidence>
<dbReference type="EMBL" id="CAIF01000032">
    <property type="protein sequence ID" value="CCH41994.1"/>
    <property type="molecule type" value="Genomic_DNA"/>
</dbReference>